<comment type="subcellular location">
    <subcellularLocation>
        <location evidence="1">Cell membrane</location>
        <topology evidence="1">Multi-pass membrane protein</topology>
    </subcellularLocation>
</comment>
<sequence>MTTLALSLSTAFDLIASGNPAVRQIVTLSLQVSGTACAIGAAFGLLLGAWLAVTRFPGHGLAVWLLNTLLALPSVVVGLIVYLLLSRSGPLGTLGILFTPTAMVVAQSILVVPLIAALTRRLVIDGMAEGGDQLRSMGAGPLMGALLVLLHERLSVLTVLLTAFGRAVAEVGAVMIVGGNIDGVTRVMTTAIALETSKGDLPLALALGLLLLGVVGLINALVDWLQPQGLRAAGEGAVG</sequence>
<proteinExistence type="predicted"/>
<evidence type="ECO:0000256" key="1">
    <source>
        <dbReference type="ARBA" id="ARBA00004651"/>
    </source>
</evidence>
<dbReference type="InterPro" id="IPR035906">
    <property type="entry name" value="MetI-like_sf"/>
</dbReference>
<dbReference type="Gene3D" id="1.10.3720.10">
    <property type="entry name" value="MetI-like"/>
    <property type="match status" value="1"/>
</dbReference>
<dbReference type="RefSeq" id="WP_305748161.1">
    <property type="nucleotide sequence ID" value="NZ_JAUZEE010000001.1"/>
</dbReference>
<dbReference type="NCBIfam" id="NF038017">
    <property type="entry name" value="ABC_perm1"/>
    <property type="match status" value="1"/>
</dbReference>
<dbReference type="SUPFAM" id="SSF161098">
    <property type="entry name" value="MetI-like"/>
    <property type="match status" value="1"/>
</dbReference>
<keyword evidence="8" id="KW-1185">Reference proteome</keyword>
<dbReference type="InterPro" id="IPR049783">
    <property type="entry name" value="ABC_perm_TupB-like"/>
</dbReference>
<evidence type="ECO:0000313" key="8">
    <source>
        <dbReference type="Proteomes" id="UP001235760"/>
    </source>
</evidence>
<accession>A0ABT9FZZ9</accession>
<dbReference type="EMBL" id="JAUZEE010000001">
    <property type="protein sequence ID" value="MDP4299627.1"/>
    <property type="molecule type" value="Genomic_DNA"/>
</dbReference>
<dbReference type="CDD" id="cd06261">
    <property type="entry name" value="TM_PBP2"/>
    <property type="match status" value="1"/>
</dbReference>
<feature type="transmembrane region" description="Helical" evidence="5">
    <location>
        <begin position="201"/>
        <end position="222"/>
    </location>
</feature>
<feature type="domain" description="ABC transmembrane type-1" evidence="6">
    <location>
        <begin position="26"/>
        <end position="222"/>
    </location>
</feature>
<keyword evidence="2 5" id="KW-0812">Transmembrane</keyword>
<dbReference type="PROSITE" id="PS50928">
    <property type="entry name" value="ABC_TM1"/>
    <property type="match status" value="1"/>
</dbReference>
<gene>
    <name evidence="7" type="ORF">Q8X39_03195</name>
</gene>
<evidence type="ECO:0000256" key="3">
    <source>
        <dbReference type="ARBA" id="ARBA00022989"/>
    </source>
</evidence>
<feature type="transmembrane region" description="Helical" evidence="5">
    <location>
        <begin position="65"/>
        <end position="85"/>
    </location>
</feature>
<keyword evidence="4 5" id="KW-0472">Membrane</keyword>
<feature type="transmembrane region" description="Helical" evidence="5">
    <location>
        <begin position="33"/>
        <end position="53"/>
    </location>
</feature>
<dbReference type="PANTHER" id="PTHR43632">
    <property type="entry name" value="PERMEASE COMPONENT OF TUNGSTATE ABC TRANSPORTER"/>
    <property type="match status" value="1"/>
</dbReference>
<evidence type="ECO:0000313" key="7">
    <source>
        <dbReference type="EMBL" id="MDP4299627.1"/>
    </source>
</evidence>
<dbReference type="Proteomes" id="UP001235760">
    <property type="component" value="Unassembled WGS sequence"/>
</dbReference>
<evidence type="ECO:0000256" key="4">
    <source>
        <dbReference type="ARBA" id="ARBA00023136"/>
    </source>
</evidence>
<comment type="caution">
    <text evidence="7">The sequence shown here is derived from an EMBL/GenBank/DDBJ whole genome shotgun (WGS) entry which is preliminary data.</text>
</comment>
<evidence type="ECO:0000256" key="5">
    <source>
        <dbReference type="SAM" id="Phobius"/>
    </source>
</evidence>
<evidence type="ECO:0000256" key="2">
    <source>
        <dbReference type="ARBA" id="ARBA00022692"/>
    </source>
</evidence>
<name>A0ABT9FZZ9_LEPDI</name>
<dbReference type="InterPro" id="IPR000515">
    <property type="entry name" value="MetI-like"/>
</dbReference>
<evidence type="ECO:0000259" key="6">
    <source>
        <dbReference type="PROSITE" id="PS50928"/>
    </source>
</evidence>
<feature type="transmembrane region" description="Helical" evidence="5">
    <location>
        <begin position="97"/>
        <end position="118"/>
    </location>
</feature>
<protein>
    <submittedName>
        <fullName evidence="7">ABC transporter permease</fullName>
    </submittedName>
</protein>
<organism evidence="7 8">
    <name type="scientific">Leptothrix discophora</name>
    <dbReference type="NCBI Taxonomy" id="89"/>
    <lineage>
        <taxon>Bacteria</taxon>
        <taxon>Pseudomonadati</taxon>
        <taxon>Pseudomonadota</taxon>
        <taxon>Betaproteobacteria</taxon>
        <taxon>Burkholderiales</taxon>
        <taxon>Sphaerotilaceae</taxon>
        <taxon>Leptothrix</taxon>
    </lineage>
</organism>
<dbReference type="PANTHER" id="PTHR43632:SF1">
    <property type="entry name" value="PERMEASE COMPONENT OF TUNGSTATE ABC TRANSPORTER"/>
    <property type="match status" value="1"/>
</dbReference>
<reference evidence="7 8" key="1">
    <citation type="submission" date="2023-08" db="EMBL/GenBank/DDBJ databases">
        <authorList>
            <person name="Roldan D.M."/>
            <person name="Menes R.J."/>
        </authorList>
    </citation>
    <scope>NUCLEOTIDE SEQUENCE [LARGE SCALE GENOMIC DNA]</scope>
    <source>
        <strain evidence="7 8">CCM 2812</strain>
    </source>
</reference>
<keyword evidence="3 5" id="KW-1133">Transmembrane helix</keyword>